<sequence>VRSIEAVSRVERSLLNSLKGGVSCVLYPTKQIHSRRHLDSIHSVSRQLLSFYHKHPRLPWFDLNNDMSEPSKEILSNSAALHALKRPQLNRLCKRFGLTAKGKNTELIGRLENLAGNISRQELDDFAGAPEESPTKKGRMTDNWEMVDDVSHSENVDFGPASPRKQAGEHGSQPTHSKSSSTLRSLASTIKNKWRDISPSKQSTVSPSKFQDVCVPMDQDSSSEDEDEQEEENWNVIPGECQPTRLSTAASIHDDTIIDDTVKLVNNDNRPPSPSPSFVNRPSLPGNNKSDVSSRSASPKVYPPLPQFVFGQQSGVSNAGFTSIMDELNRRLPTAEVKPEVEAQAETSRSPKSAAQLGLKSATNLKIKRKFDDAHENEFKKMGSIADHYAARPKVSPKKPGQPRAQTEGKTSPSKAAQYRQTTQPTQPTSSAQDEGVLQKEAKARPSVTEPSQPNKRIKVAAPTNEEKERRDDVKRRLEVSRQKRRSSMAANARGRPSARMSGGGKPPTRVATASKAAGMIKSVGKKIFGGSGSSTTNAKASSSSGGGEEGTGKTRMVKKLKKVEQAPPTPRTSAATKPTPFSFAGARDKGDRNDGSKSSRNTVNNSNNANTANTTSPSNPKNSTNPPNQAAEAQQRAAERVKMAKLKDSNKGGKGTPTKRGVRGSNANKRPSQAEQVSKARMSHSPQVSASRVEYKEKLISNTVTRLYARGRVLSHQRGKRTSRPKTSIIQVEGATKTEDAKFYLGKRIAYVYKGKKAVNGTKVRVIWGRCTRTHGNSGVVRAKFSSNLPPVTFGATCRIVGCGKLRRKI</sequence>
<dbReference type="InterPro" id="IPR003034">
    <property type="entry name" value="SAP_dom"/>
</dbReference>
<dbReference type="GO" id="GO:0005840">
    <property type="term" value="C:ribosome"/>
    <property type="evidence" value="ECO:0007669"/>
    <property type="project" value="UniProtKB-KW"/>
</dbReference>
<feature type="compositionally biased region" description="Low complexity" evidence="4">
    <location>
        <begin position="421"/>
        <end position="433"/>
    </location>
</feature>
<feature type="compositionally biased region" description="Polar residues" evidence="4">
    <location>
        <begin position="666"/>
        <end position="677"/>
    </location>
</feature>
<dbReference type="EMBL" id="SPOF01000025">
    <property type="protein sequence ID" value="TIB11259.1"/>
    <property type="molecule type" value="Genomic_DNA"/>
</dbReference>
<feature type="compositionally biased region" description="Low complexity" evidence="4">
    <location>
        <begin position="599"/>
        <end position="637"/>
    </location>
</feature>
<feature type="domain" description="SAP" evidence="5">
    <location>
        <begin position="81"/>
        <end position="115"/>
    </location>
</feature>
<dbReference type="GO" id="GO:1990904">
    <property type="term" value="C:ribonucleoprotein complex"/>
    <property type="evidence" value="ECO:0007669"/>
    <property type="project" value="UniProtKB-KW"/>
</dbReference>
<dbReference type="GO" id="GO:0003735">
    <property type="term" value="F:structural constituent of ribosome"/>
    <property type="evidence" value="ECO:0007669"/>
    <property type="project" value="InterPro"/>
</dbReference>
<evidence type="ECO:0000256" key="4">
    <source>
        <dbReference type="SAM" id="MobiDB-lite"/>
    </source>
</evidence>
<organism evidence="6 7">
    <name type="scientific">Wallemia ichthyophaga</name>
    <dbReference type="NCBI Taxonomy" id="245174"/>
    <lineage>
        <taxon>Eukaryota</taxon>
        <taxon>Fungi</taxon>
        <taxon>Dikarya</taxon>
        <taxon>Basidiomycota</taxon>
        <taxon>Wallemiomycotina</taxon>
        <taxon>Wallemiomycetes</taxon>
        <taxon>Wallemiales</taxon>
        <taxon>Wallemiaceae</taxon>
        <taxon>Wallemia</taxon>
    </lineage>
</organism>
<keyword evidence="2" id="KW-0689">Ribosomal protein</keyword>
<feature type="compositionally biased region" description="Low complexity" evidence="4">
    <location>
        <begin position="177"/>
        <end position="189"/>
    </location>
</feature>
<feature type="compositionally biased region" description="Basic and acidic residues" evidence="4">
    <location>
        <begin position="638"/>
        <end position="652"/>
    </location>
</feature>
<dbReference type="AlphaFoldDB" id="A0A4T0HD39"/>
<dbReference type="PROSITE" id="PS50800">
    <property type="entry name" value="SAP"/>
    <property type="match status" value="1"/>
</dbReference>
<dbReference type="Pfam" id="PF01247">
    <property type="entry name" value="Ribosomal_L35Ae"/>
    <property type="match status" value="1"/>
</dbReference>
<dbReference type="Proteomes" id="UP000306954">
    <property type="component" value="Unassembled WGS sequence"/>
</dbReference>
<feature type="region of interest" description="Disordered" evidence="4">
    <location>
        <begin position="264"/>
        <end position="299"/>
    </location>
</feature>
<feature type="compositionally biased region" description="Acidic residues" evidence="4">
    <location>
        <begin position="221"/>
        <end position="233"/>
    </location>
</feature>
<dbReference type="Gene3D" id="2.40.10.190">
    <property type="entry name" value="translation elongation factor selb, chain A, domain 4"/>
    <property type="match status" value="1"/>
</dbReference>
<feature type="compositionally biased region" description="Polar residues" evidence="4">
    <location>
        <begin position="285"/>
        <end position="297"/>
    </location>
</feature>
<feature type="compositionally biased region" description="Basic and acidic residues" evidence="4">
    <location>
        <begin position="587"/>
        <end position="598"/>
    </location>
</feature>
<name>A0A4T0HD39_WALIC</name>
<keyword evidence="3" id="KW-0687">Ribonucleoprotein</keyword>
<feature type="region of interest" description="Disordered" evidence="4">
    <location>
        <begin position="335"/>
        <end position="691"/>
    </location>
</feature>
<protein>
    <recommendedName>
        <fullName evidence="5">SAP domain-containing protein</fullName>
    </recommendedName>
</protein>
<accession>A0A4T0HD39</accession>
<evidence type="ECO:0000256" key="3">
    <source>
        <dbReference type="ARBA" id="ARBA00023274"/>
    </source>
</evidence>
<dbReference type="PANTHER" id="PTHR10902">
    <property type="entry name" value="60S RIBOSOMAL PROTEIN L35A"/>
    <property type="match status" value="1"/>
</dbReference>
<evidence type="ECO:0000259" key="5">
    <source>
        <dbReference type="PROSITE" id="PS50800"/>
    </source>
</evidence>
<dbReference type="InterPro" id="IPR009000">
    <property type="entry name" value="Transl_B-barrel_sf"/>
</dbReference>
<reference evidence="6 7" key="1">
    <citation type="submission" date="2019-03" db="EMBL/GenBank/DDBJ databases">
        <title>Sequencing 23 genomes of Wallemia ichthyophaga.</title>
        <authorList>
            <person name="Gostincar C."/>
        </authorList>
    </citation>
    <scope>NUCLEOTIDE SEQUENCE [LARGE SCALE GENOMIC DNA]</scope>
    <source>
        <strain evidence="6 7">EXF-8621</strain>
    </source>
</reference>
<proteinExistence type="inferred from homology"/>
<feature type="non-terminal residue" evidence="6">
    <location>
        <position position="1"/>
    </location>
</feature>
<feature type="compositionally biased region" description="Polar residues" evidence="4">
    <location>
        <begin position="199"/>
        <end position="209"/>
    </location>
</feature>
<dbReference type="GO" id="GO:0006412">
    <property type="term" value="P:translation"/>
    <property type="evidence" value="ECO:0007669"/>
    <property type="project" value="InterPro"/>
</dbReference>
<comment type="caution">
    <text evidence="6">The sequence shown here is derived from an EMBL/GenBank/DDBJ whole genome shotgun (WGS) entry which is preliminary data.</text>
</comment>
<dbReference type="SUPFAM" id="SSF50447">
    <property type="entry name" value="Translation proteins"/>
    <property type="match status" value="1"/>
</dbReference>
<feature type="compositionally biased region" description="Basic and acidic residues" evidence="4">
    <location>
        <begin position="370"/>
        <end position="381"/>
    </location>
</feature>
<dbReference type="InterPro" id="IPR038661">
    <property type="entry name" value="Ribosomal_eL33_sf"/>
</dbReference>
<feature type="compositionally biased region" description="Basic and acidic residues" evidence="4">
    <location>
        <begin position="465"/>
        <end position="482"/>
    </location>
</feature>
<feature type="region of interest" description="Disordered" evidence="4">
    <location>
        <begin position="153"/>
        <end position="242"/>
    </location>
</feature>
<dbReference type="InterPro" id="IPR001780">
    <property type="entry name" value="Ribosomal_eL33"/>
</dbReference>
<evidence type="ECO:0000256" key="1">
    <source>
        <dbReference type="ARBA" id="ARBA00009269"/>
    </source>
</evidence>
<gene>
    <name evidence="6" type="ORF">E3P90_02488</name>
</gene>
<evidence type="ECO:0000256" key="2">
    <source>
        <dbReference type="ARBA" id="ARBA00022980"/>
    </source>
</evidence>
<evidence type="ECO:0000313" key="6">
    <source>
        <dbReference type="EMBL" id="TIB11259.1"/>
    </source>
</evidence>
<evidence type="ECO:0000313" key="7">
    <source>
        <dbReference type="Proteomes" id="UP000306954"/>
    </source>
</evidence>
<dbReference type="HAMAP" id="MF_00573">
    <property type="entry name" value="Ribosomal_eL33"/>
    <property type="match status" value="1"/>
</dbReference>
<feature type="compositionally biased region" description="Polar residues" evidence="4">
    <location>
        <begin position="404"/>
        <end position="415"/>
    </location>
</feature>
<feature type="compositionally biased region" description="Low complexity" evidence="4">
    <location>
        <begin position="534"/>
        <end position="544"/>
    </location>
</feature>
<comment type="similarity">
    <text evidence="1">Belongs to the eukaryotic ribosomal protein eL33 family.</text>
</comment>